<dbReference type="EMBL" id="BSFP01000011">
    <property type="protein sequence ID" value="GLL00812.1"/>
    <property type="molecule type" value="Genomic_DNA"/>
</dbReference>
<dbReference type="PANTHER" id="PTHR43000">
    <property type="entry name" value="DTDP-D-GLUCOSE 4,6-DEHYDRATASE-RELATED"/>
    <property type="match status" value="1"/>
</dbReference>
<dbReference type="SUPFAM" id="SSF51735">
    <property type="entry name" value="NAD(P)-binding Rossmann-fold domains"/>
    <property type="match status" value="1"/>
</dbReference>
<comment type="similarity">
    <text evidence="1">Belongs to the NAD(P)-dependent epimerase/dehydratase family.</text>
</comment>
<dbReference type="Pfam" id="PF01370">
    <property type="entry name" value="Epimerase"/>
    <property type="match status" value="1"/>
</dbReference>
<sequence length="290" mass="29834">MILITGGLGFIGTHTTRALVAQGADVRPASRRPAPSPLLPPGVETATVDCTDLDALTALGRTHTITAVVHLAAAPLGTADPLDDLQHNATAALAVLRAAATWNARVVMASTIGVYAGVGTLPWREDTPLPLPSPHPIPASKKVAEILALAGGADVVVARIGAIWGPGGRPSSPFIAIPAMVRGTVQPGTVHADDGADLLYAPDCGTALALLATAPTLRHRTYNVSTGHPTTNAEVAAAIPDIATPLVPGGSGPIPYLDTTRLRDEGWQPAWPLQAAVTDYRTWLSAGHLR</sequence>
<dbReference type="Proteomes" id="UP001143480">
    <property type="component" value="Unassembled WGS sequence"/>
</dbReference>
<dbReference type="InterPro" id="IPR001509">
    <property type="entry name" value="Epimerase_deHydtase"/>
</dbReference>
<comment type="caution">
    <text evidence="3">The sequence shown here is derived from an EMBL/GenBank/DDBJ whole genome shotgun (WGS) entry which is preliminary data.</text>
</comment>
<dbReference type="AlphaFoldDB" id="A0A9W6KEX2"/>
<feature type="domain" description="NAD-dependent epimerase/dehydratase" evidence="2">
    <location>
        <begin position="2"/>
        <end position="224"/>
    </location>
</feature>
<gene>
    <name evidence="3" type="ORF">GCM10017581_025530</name>
</gene>
<dbReference type="InterPro" id="IPR036291">
    <property type="entry name" value="NAD(P)-bd_dom_sf"/>
</dbReference>
<reference evidence="3" key="2">
    <citation type="submission" date="2023-01" db="EMBL/GenBank/DDBJ databases">
        <authorList>
            <person name="Sun Q."/>
            <person name="Evtushenko L."/>
        </authorList>
    </citation>
    <scope>NUCLEOTIDE SEQUENCE</scope>
    <source>
        <strain evidence="3">VKM Ac-1321</strain>
    </source>
</reference>
<evidence type="ECO:0000256" key="1">
    <source>
        <dbReference type="ARBA" id="ARBA00007637"/>
    </source>
</evidence>
<name>A0A9W6KEX2_9ACTN</name>
<reference evidence="3" key="1">
    <citation type="journal article" date="2014" name="Int. J. Syst. Evol. Microbiol.">
        <title>Complete genome sequence of Corynebacterium casei LMG S-19264T (=DSM 44701T), isolated from a smear-ripened cheese.</title>
        <authorList>
            <consortium name="US DOE Joint Genome Institute (JGI-PGF)"/>
            <person name="Walter F."/>
            <person name="Albersmeier A."/>
            <person name="Kalinowski J."/>
            <person name="Ruckert C."/>
        </authorList>
    </citation>
    <scope>NUCLEOTIDE SEQUENCE</scope>
    <source>
        <strain evidence="3">VKM Ac-1321</strain>
    </source>
</reference>
<evidence type="ECO:0000259" key="2">
    <source>
        <dbReference type="Pfam" id="PF01370"/>
    </source>
</evidence>
<evidence type="ECO:0000313" key="3">
    <source>
        <dbReference type="EMBL" id="GLL00812.1"/>
    </source>
</evidence>
<dbReference type="Gene3D" id="3.40.50.720">
    <property type="entry name" value="NAD(P)-binding Rossmann-like Domain"/>
    <property type="match status" value="1"/>
</dbReference>
<evidence type="ECO:0000313" key="4">
    <source>
        <dbReference type="Proteomes" id="UP001143480"/>
    </source>
</evidence>
<keyword evidence="4" id="KW-1185">Reference proteome</keyword>
<accession>A0A9W6KEX2</accession>
<protein>
    <submittedName>
        <fullName evidence="3">NAD-dependent epimerase</fullName>
    </submittedName>
</protein>
<proteinExistence type="inferred from homology"/>
<organism evidence="3 4">
    <name type="scientific">Dactylosporangium matsuzakiense</name>
    <dbReference type="NCBI Taxonomy" id="53360"/>
    <lineage>
        <taxon>Bacteria</taxon>
        <taxon>Bacillati</taxon>
        <taxon>Actinomycetota</taxon>
        <taxon>Actinomycetes</taxon>
        <taxon>Micromonosporales</taxon>
        <taxon>Micromonosporaceae</taxon>
        <taxon>Dactylosporangium</taxon>
    </lineage>
</organism>
<dbReference type="RefSeq" id="WP_261965643.1">
    <property type="nucleotide sequence ID" value="NZ_BAAAXA010000001.1"/>
</dbReference>